<name>A0AAN6ZYH2_9PEZI</name>
<reference evidence="1" key="2">
    <citation type="submission" date="2023-05" db="EMBL/GenBank/DDBJ databases">
        <authorList>
            <consortium name="Lawrence Berkeley National Laboratory"/>
            <person name="Steindorff A."/>
            <person name="Hensen N."/>
            <person name="Bonometti L."/>
            <person name="Westerberg I."/>
            <person name="Brannstrom I.O."/>
            <person name="Guillou S."/>
            <person name="Cros-Aarteil S."/>
            <person name="Calhoun S."/>
            <person name="Haridas S."/>
            <person name="Kuo A."/>
            <person name="Mondo S."/>
            <person name="Pangilinan J."/>
            <person name="Riley R."/>
            <person name="Labutti K."/>
            <person name="Andreopoulos B."/>
            <person name="Lipzen A."/>
            <person name="Chen C."/>
            <person name="Yanf M."/>
            <person name="Daum C."/>
            <person name="Ng V."/>
            <person name="Clum A."/>
            <person name="Ohm R."/>
            <person name="Martin F."/>
            <person name="Silar P."/>
            <person name="Natvig D."/>
            <person name="Lalanne C."/>
            <person name="Gautier V."/>
            <person name="Ament-Velasquez S.L."/>
            <person name="Kruys A."/>
            <person name="Hutchinson M.I."/>
            <person name="Powell A.J."/>
            <person name="Barry K."/>
            <person name="Miller A.N."/>
            <person name="Grigoriev I.V."/>
            <person name="Debuchy R."/>
            <person name="Gladieux P."/>
            <person name="Thoren M.H."/>
            <person name="Johannesson H."/>
        </authorList>
    </citation>
    <scope>NUCLEOTIDE SEQUENCE</scope>
    <source>
        <strain evidence="1">CBS 538.74</strain>
    </source>
</reference>
<evidence type="ECO:0000313" key="2">
    <source>
        <dbReference type="Proteomes" id="UP001302745"/>
    </source>
</evidence>
<protein>
    <submittedName>
        <fullName evidence="1">Uncharacterized protein</fullName>
    </submittedName>
</protein>
<gene>
    <name evidence="1" type="ORF">C8A00DRAFT_32405</name>
</gene>
<sequence length="68" mass="8060">MTAPFRYLTSKAMIAPSCVAVTQMWWRRGEQMLRMSYWNAHERHHGDCGEFVFTYGLGHIESEVLFKY</sequence>
<organism evidence="1 2">
    <name type="scientific">Chaetomidium leptoderma</name>
    <dbReference type="NCBI Taxonomy" id="669021"/>
    <lineage>
        <taxon>Eukaryota</taxon>
        <taxon>Fungi</taxon>
        <taxon>Dikarya</taxon>
        <taxon>Ascomycota</taxon>
        <taxon>Pezizomycotina</taxon>
        <taxon>Sordariomycetes</taxon>
        <taxon>Sordariomycetidae</taxon>
        <taxon>Sordariales</taxon>
        <taxon>Chaetomiaceae</taxon>
        <taxon>Chaetomidium</taxon>
    </lineage>
</organism>
<reference evidence="1" key="1">
    <citation type="journal article" date="2023" name="Mol. Phylogenet. Evol.">
        <title>Genome-scale phylogeny and comparative genomics of the fungal order Sordariales.</title>
        <authorList>
            <person name="Hensen N."/>
            <person name="Bonometti L."/>
            <person name="Westerberg I."/>
            <person name="Brannstrom I.O."/>
            <person name="Guillou S."/>
            <person name="Cros-Aarteil S."/>
            <person name="Calhoun S."/>
            <person name="Haridas S."/>
            <person name="Kuo A."/>
            <person name="Mondo S."/>
            <person name="Pangilinan J."/>
            <person name="Riley R."/>
            <person name="LaButti K."/>
            <person name="Andreopoulos B."/>
            <person name="Lipzen A."/>
            <person name="Chen C."/>
            <person name="Yan M."/>
            <person name="Daum C."/>
            <person name="Ng V."/>
            <person name="Clum A."/>
            <person name="Steindorff A."/>
            <person name="Ohm R.A."/>
            <person name="Martin F."/>
            <person name="Silar P."/>
            <person name="Natvig D.O."/>
            <person name="Lalanne C."/>
            <person name="Gautier V."/>
            <person name="Ament-Velasquez S.L."/>
            <person name="Kruys A."/>
            <person name="Hutchinson M.I."/>
            <person name="Powell A.J."/>
            <person name="Barry K."/>
            <person name="Miller A.N."/>
            <person name="Grigoriev I.V."/>
            <person name="Debuchy R."/>
            <person name="Gladieux P."/>
            <person name="Hiltunen Thoren M."/>
            <person name="Johannesson H."/>
        </authorList>
    </citation>
    <scope>NUCLEOTIDE SEQUENCE</scope>
    <source>
        <strain evidence="1">CBS 538.74</strain>
    </source>
</reference>
<comment type="caution">
    <text evidence="1">The sequence shown here is derived from an EMBL/GenBank/DDBJ whole genome shotgun (WGS) entry which is preliminary data.</text>
</comment>
<dbReference type="Proteomes" id="UP001302745">
    <property type="component" value="Unassembled WGS sequence"/>
</dbReference>
<evidence type="ECO:0000313" key="1">
    <source>
        <dbReference type="EMBL" id="KAK4154809.1"/>
    </source>
</evidence>
<proteinExistence type="predicted"/>
<keyword evidence="2" id="KW-1185">Reference proteome</keyword>
<accession>A0AAN6ZYH2</accession>
<dbReference type="AlphaFoldDB" id="A0AAN6ZYH2"/>
<dbReference type="EMBL" id="MU856902">
    <property type="protein sequence ID" value="KAK4154809.1"/>
    <property type="molecule type" value="Genomic_DNA"/>
</dbReference>